<keyword evidence="4" id="KW-0067">ATP-binding</keyword>
<evidence type="ECO:0000256" key="2">
    <source>
        <dbReference type="ARBA" id="ARBA00022598"/>
    </source>
</evidence>
<evidence type="ECO:0000256" key="1">
    <source>
        <dbReference type="ARBA" id="ARBA00006820"/>
    </source>
</evidence>
<dbReference type="Pfam" id="PF03133">
    <property type="entry name" value="TTL"/>
    <property type="match status" value="1"/>
</dbReference>
<comment type="caution">
    <text evidence="7">The sequence shown here is derived from an EMBL/GenBank/DDBJ whole genome shotgun (WGS) entry which is preliminary data.</text>
</comment>
<dbReference type="GO" id="GO:0005524">
    <property type="term" value="F:ATP binding"/>
    <property type="evidence" value="ECO:0007669"/>
    <property type="project" value="UniProtKB-KW"/>
</dbReference>
<proteinExistence type="inferred from homology"/>
<dbReference type="PROSITE" id="PS51221">
    <property type="entry name" value="TTL"/>
    <property type="match status" value="1"/>
</dbReference>
<feature type="compositionally biased region" description="Basic and acidic residues" evidence="6">
    <location>
        <begin position="75"/>
        <end position="89"/>
    </location>
</feature>
<evidence type="ECO:0000256" key="5">
    <source>
        <dbReference type="ARBA" id="ARBA00030445"/>
    </source>
</evidence>
<dbReference type="SUPFAM" id="SSF56059">
    <property type="entry name" value="Glutathione synthetase ATP-binding domain-like"/>
    <property type="match status" value="1"/>
</dbReference>
<feature type="compositionally biased region" description="Basic and acidic residues" evidence="6">
    <location>
        <begin position="101"/>
        <end position="111"/>
    </location>
</feature>
<name>A0A4Z2C0L3_9TELE</name>
<evidence type="ECO:0000256" key="4">
    <source>
        <dbReference type="ARBA" id="ARBA00022840"/>
    </source>
</evidence>
<evidence type="ECO:0000313" key="8">
    <source>
        <dbReference type="Proteomes" id="UP000516260"/>
    </source>
</evidence>
<reference evidence="7 8" key="1">
    <citation type="submission" date="2019-04" db="EMBL/GenBank/DDBJ databases">
        <title>The sequence and de novo assembly of Takifugu bimaculatus genome using PacBio and Hi-C technologies.</title>
        <authorList>
            <person name="Xu P."/>
            <person name="Liu B."/>
            <person name="Zhou Z."/>
        </authorList>
    </citation>
    <scope>NUCLEOTIDE SEQUENCE [LARGE SCALE GENOMIC DNA]</scope>
    <source>
        <strain evidence="7">TB-2018</strain>
        <tissue evidence="7">Muscle</tissue>
    </source>
</reference>
<dbReference type="GO" id="GO:0070740">
    <property type="term" value="F:tubulin-glutamic acid ligase activity"/>
    <property type="evidence" value="ECO:0007669"/>
    <property type="project" value="TreeGrafter"/>
</dbReference>
<keyword evidence="2" id="KW-0436">Ligase</keyword>
<evidence type="ECO:0000256" key="6">
    <source>
        <dbReference type="SAM" id="MobiDB-lite"/>
    </source>
</evidence>
<organism evidence="7 8">
    <name type="scientific">Takifugu bimaculatus</name>
    <dbReference type="NCBI Taxonomy" id="433685"/>
    <lineage>
        <taxon>Eukaryota</taxon>
        <taxon>Metazoa</taxon>
        <taxon>Chordata</taxon>
        <taxon>Craniata</taxon>
        <taxon>Vertebrata</taxon>
        <taxon>Euteleostomi</taxon>
        <taxon>Actinopterygii</taxon>
        <taxon>Neopterygii</taxon>
        <taxon>Teleostei</taxon>
        <taxon>Neoteleostei</taxon>
        <taxon>Acanthomorphata</taxon>
        <taxon>Eupercaria</taxon>
        <taxon>Tetraodontiformes</taxon>
        <taxon>Tetradontoidea</taxon>
        <taxon>Tetraodontidae</taxon>
        <taxon>Takifugu</taxon>
    </lineage>
</organism>
<dbReference type="Proteomes" id="UP000516260">
    <property type="component" value="Chromosome 15"/>
</dbReference>
<dbReference type="InterPro" id="IPR004344">
    <property type="entry name" value="TTL/TTLL_fam"/>
</dbReference>
<dbReference type="GO" id="GO:0036064">
    <property type="term" value="C:ciliary basal body"/>
    <property type="evidence" value="ECO:0007669"/>
    <property type="project" value="TreeGrafter"/>
</dbReference>
<feature type="region of interest" description="Disordered" evidence="6">
    <location>
        <begin position="697"/>
        <end position="720"/>
    </location>
</feature>
<evidence type="ECO:0000256" key="3">
    <source>
        <dbReference type="ARBA" id="ARBA00022741"/>
    </source>
</evidence>
<sequence>MFSSSGSTEIGAAITGQTAISHLGIMCPIMQRKTPRDVDCGNYVSKSQVINLSERDSTAECVNRSETEAMQNDNSAEKEECREDPEHALTLDTSSSENEGSSDHSQPEDRDGRKCLRYMCNTANIVLDVLQQRPGWVEAKENEEWDLNWCDLAWMKDNLDFLYMEEHVRINHFQNQYELCRKNLMVKNLKRHRKTLEKEFSRVEASKCDFFPCTFVLPSEYHLFLEEFKRTLGSTWIMKPAGKSQGKGIFLFRKLKDIMEFKKEHMTRTDEEKDTVQVENFVAQCYIENPYLINGDQHKRGFVTVLIHASNFFTRFVHTGRKFDLRVYVLVTSFVPLKAWLYREGFARFSNTPYSLSTIDDKYMHLTNVSIQKTAPDYDPESVRKWTIQQLRRYLTAKHGRESVRRLFEEIDNIFVFSLQSVQKVIINDKQSFELYGYDILLDRDLKPWLLEVNSSPSYMASCREDYQMKFRLLEDTLNVVEYGAKVKISCMRRLTGKEKRVGGFDLMWNGGPVNRDDLIPATCGTPSFPANTHLAAPCLGLRHPDERLFKRTRVLITLNCELAVPSFHSPFSLKFIRHNKAANFKVNNCHLPTFLAVGIKKFHTGMLRRSEGQGVCDSADFQQRVGDRSEIGYLIVQSKGLKSAPSSLYINVAIVTVGEREGQNYRGDSERLPLSRLRSRVDNLACSSSCARLSFGGGERDDNEEKSEQSRGGGQSANVHGVCFTDRQATGCLIDRYARGHEMTAGGRYEPHIQETKGLGKK</sequence>
<dbReference type="GO" id="GO:0000226">
    <property type="term" value="P:microtubule cytoskeleton organization"/>
    <property type="evidence" value="ECO:0007669"/>
    <property type="project" value="TreeGrafter"/>
</dbReference>
<keyword evidence="8" id="KW-1185">Reference proteome</keyword>
<comment type="similarity">
    <text evidence="1">Belongs to the tubulin--tyrosine ligase family.</text>
</comment>
<dbReference type="EMBL" id="SWLE01000007">
    <property type="protein sequence ID" value="TNM97914.1"/>
    <property type="molecule type" value="Genomic_DNA"/>
</dbReference>
<dbReference type="PANTHER" id="PTHR12241:SF39">
    <property type="entry name" value="TUBULIN POLYGLUTAMYLASE TTLL9-RELATED"/>
    <property type="match status" value="1"/>
</dbReference>
<dbReference type="PANTHER" id="PTHR12241">
    <property type="entry name" value="TUBULIN POLYGLUTAMYLASE"/>
    <property type="match status" value="1"/>
</dbReference>
<feature type="region of interest" description="Disordered" evidence="6">
    <location>
        <begin position="55"/>
        <end position="111"/>
    </location>
</feature>
<protein>
    <recommendedName>
        <fullName evidence="5">Tubulin--tyrosine ligase-like protein 9</fullName>
    </recommendedName>
</protein>
<feature type="compositionally biased region" description="Basic and acidic residues" evidence="6">
    <location>
        <begin position="55"/>
        <end position="67"/>
    </location>
</feature>
<dbReference type="GO" id="GO:0015631">
    <property type="term" value="F:tubulin binding"/>
    <property type="evidence" value="ECO:0007669"/>
    <property type="project" value="TreeGrafter"/>
</dbReference>
<dbReference type="Gene3D" id="3.30.470.20">
    <property type="entry name" value="ATP-grasp fold, B domain"/>
    <property type="match status" value="1"/>
</dbReference>
<keyword evidence="3" id="KW-0547">Nucleotide-binding</keyword>
<gene>
    <name evidence="7" type="ORF">fugu_014160</name>
</gene>
<dbReference type="AlphaFoldDB" id="A0A4Z2C0L3"/>
<evidence type="ECO:0000313" key="7">
    <source>
        <dbReference type="EMBL" id="TNM97914.1"/>
    </source>
</evidence>
<accession>A0A4Z2C0L3</accession>